<name>A0A8J8CKX0_9CYAN</name>
<dbReference type="AlphaFoldDB" id="A0A8J8CKX0"/>
<gene>
    <name evidence="1" type="ORF">GS601_07285</name>
</gene>
<accession>A0A8J8CKX0</accession>
<proteinExistence type="predicted"/>
<organism evidence="1 2">
    <name type="scientific">Myxacorys almedinensis A</name>
    <dbReference type="NCBI Taxonomy" id="2690445"/>
    <lineage>
        <taxon>Bacteria</taxon>
        <taxon>Bacillati</taxon>
        <taxon>Cyanobacteriota</taxon>
        <taxon>Cyanophyceae</taxon>
        <taxon>Leptolyngbyales</taxon>
        <taxon>Leptolyngbyaceae</taxon>
        <taxon>Myxacorys</taxon>
        <taxon>Myxacorys almedinensis</taxon>
    </lineage>
</organism>
<dbReference type="Proteomes" id="UP000646053">
    <property type="component" value="Unassembled WGS sequence"/>
</dbReference>
<evidence type="ECO:0000313" key="2">
    <source>
        <dbReference type="Proteomes" id="UP000646053"/>
    </source>
</evidence>
<keyword evidence="2" id="KW-1185">Reference proteome</keyword>
<sequence length="57" mass="6103">MNFFSNRKTDLEYPSFPGATKQEPAIVIMAGCPQGTISSGMLNCDRALPSTAIALCH</sequence>
<comment type="caution">
    <text evidence="1">The sequence shown here is derived from an EMBL/GenBank/DDBJ whole genome shotgun (WGS) entry which is preliminary data.</text>
</comment>
<evidence type="ECO:0000313" key="1">
    <source>
        <dbReference type="EMBL" id="NDJ17090.1"/>
    </source>
</evidence>
<dbReference type="RefSeq" id="WP_162422599.1">
    <property type="nucleotide sequence ID" value="NZ_WVIE01000006.1"/>
</dbReference>
<reference evidence="1" key="1">
    <citation type="submission" date="2019-12" db="EMBL/GenBank/DDBJ databases">
        <title>High-Quality draft genome sequences of three cyanobacteria isolated from the limestone walls of the Old Cathedral of Coimbra.</title>
        <authorList>
            <person name="Tiago I."/>
            <person name="Soares F."/>
            <person name="Portugal A."/>
        </authorList>
    </citation>
    <scope>NUCLEOTIDE SEQUENCE</scope>
    <source>
        <strain evidence="1">A</strain>
    </source>
</reference>
<dbReference type="EMBL" id="WVIE01000006">
    <property type="protein sequence ID" value="NDJ17090.1"/>
    <property type="molecule type" value="Genomic_DNA"/>
</dbReference>
<protein>
    <submittedName>
        <fullName evidence="1">Uncharacterized protein</fullName>
    </submittedName>
</protein>